<dbReference type="Proteomes" id="UP000499080">
    <property type="component" value="Unassembled WGS sequence"/>
</dbReference>
<keyword evidence="2" id="KW-1185">Reference proteome</keyword>
<reference evidence="1 2" key="1">
    <citation type="journal article" date="2019" name="Sci. Rep.">
        <title>Orb-weaving spider Araneus ventricosus genome elucidates the spidroin gene catalogue.</title>
        <authorList>
            <person name="Kono N."/>
            <person name="Nakamura H."/>
            <person name="Ohtoshi R."/>
            <person name="Moran D.A.P."/>
            <person name="Shinohara A."/>
            <person name="Yoshida Y."/>
            <person name="Fujiwara M."/>
            <person name="Mori M."/>
            <person name="Tomita M."/>
            <person name="Arakawa K."/>
        </authorList>
    </citation>
    <scope>NUCLEOTIDE SEQUENCE [LARGE SCALE GENOMIC DNA]</scope>
</reference>
<comment type="caution">
    <text evidence="1">The sequence shown here is derived from an EMBL/GenBank/DDBJ whole genome shotgun (WGS) entry which is preliminary data.</text>
</comment>
<protein>
    <submittedName>
        <fullName evidence="1">Uncharacterized protein</fullName>
    </submittedName>
</protein>
<name>A0A4Y2H164_ARAVE</name>
<organism evidence="1 2">
    <name type="scientific">Araneus ventricosus</name>
    <name type="common">Orbweaver spider</name>
    <name type="synonym">Epeira ventricosa</name>
    <dbReference type="NCBI Taxonomy" id="182803"/>
    <lineage>
        <taxon>Eukaryota</taxon>
        <taxon>Metazoa</taxon>
        <taxon>Ecdysozoa</taxon>
        <taxon>Arthropoda</taxon>
        <taxon>Chelicerata</taxon>
        <taxon>Arachnida</taxon>
        <taxon>Araneae</taxon>
        <taxon>Araneomorphae</taxon>
        <taxon>Entelegynae</taxon>
        <taxon>Araneoidea</taxon>
        <taxon>Araneidae</taxon>
        <taxon>Araneus</taxon>
    </lineage>
</organism>
<proteinExistence type="predicted"/>
<dbReference type="EMBL" id="BGPR01001635">
    <property type="protein sequence ID" value="GBM58468.1"/>
    <property type="molecule type" value="Genomic_DNA"/>
</dbReference>
<sequence length="125" mass="13844">MVCVKSVGLVRCGSLERGVPDQVSSSPSDSGSKLRAGHSRVLCSAHIKPVIHFTDKLDILEREKEKAIKIYGNPSGLKSARKIRSTLKQAIEKNNALRRLKPRFEGSINKNLLTGKNRRAINKQL</sequence>
<gene>
    <name evidence="1" type="ORF">AVEN_226412_1</name>
</gene>
<dbReference type="AlphaFoldDB" id="A0A4Y2H164"/>
<accession>A0A4Y2H164</accession>
<evidence type="ECO:0000313" key="1">
    <source>
        <dbReference type="EMBL" id="GBM58468.1"/>
    </source>
</evidence>
<evidence type="ECO:0000313" key="2">
    <source>
        <dbReference type="Proteomes" id="UP000499080"/>
    </source>
</evidence>